<evidence type="ECO:0000256" key="1">
    <source>
        <dbReference type="ARBA" id="ARBA00001915"/>
    </source>
</evidence>
<keyword evidence="4" id="KW-0408">Iron</keyword>
<evidence type="ECO:0000256" key="8">
    <source>
        <dbReference type="SAM" id="MobiDB-lite"/>
    </source>
</evidence>
<gene>
    <name evidence="10" type="ORF">J2X01_002531</name>
</gene>
<dbReference type="InterPro" id="IPR058605">
    <property type="entry name" value="BsaP_C"/>
</dbReference>
<feature type="region of interest" description="Disordered" evidence="8">
    <location>
        <begin position="1"/>
        <end position="37"/>
    </location>
</feature>
<evidence type="ECO:0000256" key="5">
    <source>
        <dbReference type="ARBA" id="ARBA00093761"/>
    </source>
</evidence>
<comment type="similarity">
    <text evidence="6">Belongs to the BsaP family.</text>
</comment>
<keyword evidence="11" id="KW-1185">Reference proteome</keyword>
<evidence type="ECO:0000256" key="7">
    <source>
        <dbReference type="ARBA" id="ARBA00093796"/>
    </source>
</evidence>
<evidence type="ECO:0000256" key="3">
    <source>
        <dbReference type="ARBA" id="ARBA00022756"/>
    </source>
</evidence>
<reference evidence="10 11" key="1">
    <citation type="submission" date="2023-07" db="EMBL/GenBank/DDBJ databases">
        <title>Sorghum-associated microbial communities from plants grown in Nebraska, USA.</title>
        <authorList>
            <person name="Schachtman D."/>
        </authorList>
    </citation>
    <scope>NUCLEOTIDE SEQUENCE [LARGE SCALE GENOMIC DNA]</scope>
    <source>
        <strain evidence="10 11">BE167</strain>
    </source>
</reference>
<sequence length="80" mass="8498">MTRTRNGGGPATSTNGPFCGHCGGESDGGGLPPSDPHLHCDQQLALEPPRYCGQCRRRMKVQVTPLGWTAQCSRHGVLVP</sequence>
<proteinExistence type="inferred from homology"/>
<dbReference type="Proteomes" id="UP001252243">
    <property type="component" value="Unassembled WGS sequence"/>
</dbReference>
<evidence type="ECO:0000256" key="2">
    <source>
        <dbReference type="ARBA" id="ARBA00022723"/>
    </source>
</evidence>
<protein>
    <recommendedName>
        <fullName evidence="7">Biotin synthase auxiliary protein</fullName>
    </recommendedName>
</protein>
<comment type="cofactor">
    <cofactor evidence="1">
        <name>iron-sulfur cluster</name>
        <dbReference type="ChEBI" id="CHEBI:30408"/>
    </cofactor>
</comment>
<comment type="caution">
    <text evidence="10">The sequence shown here is derived from an EMBL/GenBank/DDBJ whole genome shotgun (WGS) entry which is preliminary data.</text>
</comment>
<evidence type="ECO:0000256" key="4">
    <source>
        <dbReference type="ARBA" id="ARBA00023004"/>
    </source>
</evidence>
<feature type="domain" description="Biotin synthase auxiliary protein C-terminal" evidence="9">
    <location>
        <begin position="59"/>
        <end position="78"/>
    </location>
</feature>
<evidence type="ECO:0000259" key="9">
    <source>
        <dbReference type="Pfam" id="PF26519"/>
    </source>
</evidence>
<feature type="compositionally biased region" description="Gly residues" evidence="8">
    <location>
        <begin position="1"/>
        <end position="10"/>
    </location>
</feature>
<dbReference type="RefSeq" id="WP_310057621.1">
    <property type="nucleotide sequence ID" value="NZ_JAVDVQ010000009.1"/>
</dbReference>
<dbReference type="Pfam" id="PF26519">
    <property type="entry name" value="BsaP"/>
    <property type="match status" value="1"/>
</dbReference>
<comment type="function">
    <text evidence="5">Required for the activity of the biotin synthase BioB.</text>
</comment>
<evidence type="ECO:0000256" key="6">
    <source>
        <dbReference type="ARBA" id="ARBA00093780"/>
    </source>
</evidence>
<organism evidence="10 11">
    <name type="scientific">Arthrobacter ginsengisoli</name>
    <dbReference type="NCBI Taxonomy" id="1356565"/>
    <lineage>
        <taxon>Bacteria</taxon>
        <taxon>Bacillati</taxon>
        <taxon>Actinomycetota</taxon>
        <taxon>Actinomycetes</taxon>
        <taxon>Micrococcales</taxon>
        <taxon>Micrococcaceae</taxon>
        <taxon>Arthrobacter</taxon>
    </lineage>
</organism>
<evidence type="ECO:0000313" key="10">
    <source>
        <dbReference type="EMBL" id="MDR7083238.1"/>
    </source>
</evidence>
<keyword evidence="2" id="KW-0479">Metal-binding</keyword>
<accession>A0ABU1UDF2</accession>
<dbReference type="EMBL" id="JAVDVQ010000009">
    <property type="protein sequence ID" value="MDR7083238.1"/>
    <property type="molecule type" value="Genomic_DNA"/>
</dbReference>
<evidence type="ECO:0000313" key="11">
    <source>
        <dbReference type="Proteomes" id="UP001252243"/>
    </source>
</evidence>
<feature type="compositionally biased region" description="Gly residues" evidence="8">
    <location>
        <begin position="21"/>
        <end position="31"/>
    </location>
</feature>
<keyword evidence="3" id="KW-0093">Biotin biosynthesis</keyword>
<name>A0ABU1UDF2_9MICC</name>